<reference evidence="2 3" key="1">
    <citation type="journal article" date="2022" name="G3 (Bethesda)">
        <title>Whole-genome sequence and methylome profiling of the almond [Prunus dulcis (Mill.) D.A. Webb] cultivar 'Nonpareil'.</title>
        <authorList>
            <person name="D'Amico-Willman K.M."/>
            <person name="Ouma W.Z."/>
            <person name="Meulia T."/>
            <person name="Sideli G.M."/>
            <person name="Gradziel T.M."/>
            <person name="Fresnedo-Ramirez J."/>
        </authorList>
    </citation>
    <scope>NUCLEOTIDE SEQUENCE [LARGE SCALE GENOMIC DNA]</scope>
    <source>
        <strain evidence="2">Clone GOH B32 T37-40</strain>
    </source>
</reference>
<gene>
    <name evidence="2" type="ORF">L3X38_002588</name>
</gene>
<organism evidence="2 3">
    <name type="scientific">Prunus dulcis</name>
    <name type="common">Almond</name>
    <name type="synonym">Amygdalus dulcis</name>
    <dbReference type="NCBI Taxonomy" id="3755"/>
    <lineage>
        <taxon>Eukaryota</taxon>
        <taxon>Viridiplantae</taxon>
        <taxon>Streptophyta</taxon>
        <taxon>Embryophyta</taxon>
        <taxon>Tracheophyta</taxon>
        <taxon>Spermatophyta</taxon>
        <taxon>Magnoliopsida</taxon>
        <taxon>eudicotyledons</taxon>
        <taxon>Gunneridae</taxon>
        <taxon>Pentapetalae</taxon>
        <taxon>rosids</taxon>
        <taxon>fabids</taxon>
        <taxon>Rosales</taxon>
        <taxon>Rosaceae</taxon>
        <taxon>Amygdaloideae</taxon>
        <taxon>Amygdaleae</taxon>
        <taxon>Prunus</taxon>
    </lineage>
</organism>
<feature type="chain" id="PRO_5042034211" evidence="1">
    <location>
        <begin position="24"/>
        <end position="134"/>
    </location>
</feature>
<dbReference type="AlphaFoldDB" id="A0AAD4WWA3"/>
<keyword evidence="1" id="KW-0732">Signal</keyword>
<evidence type="ECO:0000313" key="3">
    <source>
        <dbReference type="Proteomes" id="UP001054821"/>
    </source>
</evidence>
<protein>
    <submittedName>
        <fullName evidence="2">Uncharacterized protein</fullName>
    </submittedName>
</protein>
<name>A0AAD4WWA3_PRUDU</name>
<comment type="caution">
    <text evidence="2">The sequence shown here is derived from an EMBL/GenBank/DDBJ whole genome shotgun (WGS) entry which is preliminary data.</text>
</comment>
<accession>A0AAD4WWA3</accession>
<keyword evidence="3" id="KW-1185">Reference proteome</keyword>
<feature type="signal peptide" evidence="1">
    <location>
        <begin position="1"/>
        <end position="23"/>
    </location>
</feature>
<dbReference type="Proteomes" id="UP001054821">
    <property type="component" value="Chromosome 1"/>
</dbReference>
<evidence type="ECO:0000256" key="1">
    <source>
        <dbReference type="SAM" id="SignalP"/>
    </source>
</evidence>
<proteinExistence type="predicted"/>
<evidence type="ECO:0000313" key="2">
    <source>
        <dbReference type="EMBL" id="KAI5349699.1"/>
    </source>
</evidence>
<dbReference type="EMBL" id="JAJFAZ020000001">
    <property type="protein sequence ID" value="KAI5349699.1"/>
    <property type="molecule type" value="Genomic_DNA"/>
</dbReference>
<sequence length="134" mass="14159">MWAGGSTLKSAAIFKFFFTVGACIPRANNKNKFENQLLTSAASEQHPSPFLPVGLLGLVGPMPCPEGLLSRQCPSAGGALSIQSSCPSSSASPRKSCFGPYLDWWSPALAMTSLGRWKQDWGPRVPLASASPSC</sequence>